<dbReference type="AlphaFoldDB" id="A0A8T0E077"/>
<keyword evidence="3" id="KW-1185">Reference proteome</keyword>
<keyword evidence="1" id="KW-0472">Membrane</keyword>
<comment type="caution">
    <text evidence="2">The sequence shown here is derived from an EMBL/GenBank/DDBJ whole genome shotgun (WGS) entry which is preliminary data.</text>
</comment>
<dbReference type="Proteomes" id="UP000699462">
    <property type="component" value="Unassembled WGS sequence"/>
</dbReference>
<organism evidence="2 3">
    <name type="scientific">Paragonimus westermani</name>
    <dbReference type="NCBI Taxonomy" id="34504"/>
    <lineage>
        <taxon>Eukaryota</taxon>
        <taxon>Metazoa</taxon>
        <taxon>Spiralia</taxon>
        <taxon>Lophotrochozoa</taxon>
        <taxon>Platyhelminthes</taxon>
        <taxon>Trematoda</taxon>
        <taxon>Digenea</taxon>
        <taxon>Plagiorchiida</taxon>
        <taxon>Troglotremata</taxon>
        <taxon>Troglotrematidae</taxon>
        <taxon>Paragonimus</taxon>
    </lineage>
</organism>
<evidence type="ECO:0000256" key="1">
    <source>
        <dbReference type="SAM" id="Phobius"/>
    </source>
</evidence>
<name>A0A8T0E077_9TREM</name>
<keyword evidence="1" id="KW-0812">Transmembrane</keyword>
<protein>
    <submittedName>
        <fullName evidence="2">Uncharacterized protein</fullName>
    </submittedName>
</protein>
<feature type="transmembrane region" description="Helical" evidence="1">
    <location>
        <begin position="12"/>
        <end position="30"/>
    </location>
</feature>
<evidence type="ECO:0000313" key="3">
    <source>
        <dbReference type="Proteomes" id="UP000699462"/>
    </source>
</evidence>
<keyword evidence="1" id="KW-1133">Transmembrane helix</keyword>
<proteinExistence type="predicted"/>
<dbReference type="OrthoDB" id="6281597at2759"/>
<sequence>MRKSIHAHEAHLVVIIILELIGFVIAAEFHNSQSPFNSVHLHTASTLSFRLKRDLDTGSIPFAHSTGLIDSPESRTIAAAVCKSHCLKDCVDKLKQKASTDATVSF</sequence>
<evidence type="ECO:0000313" key="2">
    <source>
        <dbReference type="EMBL" id="KAF8572171.1"/>
    </source>
</evidence>
<accession>A0A8T0E077</accession>
<reference evidence="2 3" key="1">
    <citation type="submission" date="2019-07" db="EMBL/GenBank/DDBJ databases">
        <title>Annotation for the trematode Paragonimus westermani.</title>
        <authorList>
            <person name="Choi Y.-J."/>
        </authorList>
    </citation>
    <scope>NUCLEOTIDE SEQUENCE [LARGE SCALE GENOMIC DNA]</scope>
    <source>
        <strain evidence="2">180907_Pwestermani</strain>
    </source>
</reference>
<gene>
    <name evidence="2" type="ORF">P879_04057</name>
</gene>
<dbReference type="EMBL" id="JTDF01000147">
    <property type="protein sequence ID" value="KAF8572171.1"/>
    <property type="molecule type" value="Genomic_DNA"/>
</dbReference>